<dbReference type="InterPro" id="IPR000682">
    <property type="entry name" value="PCMT"/>
</dbReference>
<dbReference type="HAMAP" id="MF_00090">
    <property type="entry name" value="PIMT"/>
    <property type="match status" value="1"/>
</dbReference>
<dbReference type="GO" id="GO:0030091">
    <property type="term" value="P:protein repair"/>
    <property type="evidence" value="ECO:0007669"/>
    <property type="project" value="UniProtKB-UniRule"/>
</dbReference>
<dbReference type="GO" id="GO:0032259">
    <property type="term" value="P:methylation"/>
    <property type="evidence" value="ECO:0007669"/>
    <property type="project" value="UniProtKB-KW"/>
</dbReference>
<dbReference type="PANTHER" id="PTHR11579">
    <property type="entry name" value="PROTEIN-L-ISOASPARTATE O-METHYLTRANSFERASE"/>
    <property type="match status" value="1"/>
</dbReference>
<dbReference type="InterPro" id="IPR029063">
    <property type="entry name" value="SAM-dependent_MTases_sf"/>
</dbReference>
<keyword evidence="4 9" id="KW-0489">Methyltransferase</keyword>
<dbReference type="NCBIfam" id="TIGR00080">
    <property type="entry name" value="pimt"/>
    <property type="match status" value="1"/>
</dbReference>
<evidence type="ECO:0000256" key="8">
    <source>
        <dbReference type="ARBA" id="ARBA00029295"/>
    </source>
</evidence>
<comment type="caution">
    <text evidence="10">The sequence shown here is derived from an EMBL/GenBank/DDBJ whole genome shotgun (WGS) entry which is preliminary data.</text>
</comment>
<dbReference type="OrthoDB" id="33618at2157"/>
<proteinExistence type="inferred from homology"/>
<comment type="function">
    <text evidence="7 9">Catalyzes the methyl esterification of L-isoaspartyl residues in peptides and proteins that result from spontaneous decomposition of normal L-aspartyl and L-asparaginyl residues. It plays a role in the repair and/or degradation of damaged proteins.</text>
</comment>
<evidence type="ECO:0000313" key="10">
    <source>
        <dbReference type="EMBL" id="KTG27982.1"/>
    </source>
</evidence>
<dbReference type="GO" id="GO:0004719">
    <property type="term" value="F:protein-L-isoaspartate (D-aspartate) O-methyltransferase activity"/>
    <property type="evidence" value="ECO:0007669"/>
    <property type="project" value="UniProtKB-UniRule"/>
</dbReference>
<gene>
    <name evidence="9" type="primary">pcm</name>
    <name evidence="10" type="ORF">AUR66_12805</name>
</gene>
<protein>
    <recommendedName>
        <fullName evidence="9">Protein-L-isoaspartate O-methyltransferase</fullName>
        <ecNumber evidence="9">2.1.1.77</ecNumber>
    </recommendedName>
    <alternativeName>
        <fullName evidence="9">L-isoaspartyl protein carboxyl methyltransferase</fullName>
    </alternativeName>
    <alternativeName>
        <fullName evidence="9">Protein L-isoaspartyl methyltransferase</fullName>
    </alternativeName>
    <alternativeName>
        <fullName evidence="9">Protein-beta-aspartate methyltransferase</fullName>
        <shortName evidence="9">PIMT</shortName>
    </alternativeName>
</protein>
<dbReference type="FunFam" id="3.40.50.150:FF:000010">
    <property type="entry name" value="Protein-L-isoaspartate O-methyltransferase"/>
    <property type="match status" value="1"/>
</dbReference>
<dbReference type="AlphaFoldDB" id="A0A0W1SNW3"/>
<comment type="caution">
    <text evidence="9">Lacks conserved residue(s) required for the propagation of feature annotation.</text>
</comment>
<dbReference type="PROSITE" id="PS01279">
    <property type="entry name" value="PCMT"/>
    <property type="match status" value="1"/>
</dbReference>
<dbReference type="PANTHER" id="PTHR11579:SF0">
    <property type="entry name" value="PROTEIN-L-ISOASPARTATE(D-ASPARTATE) O-METHYLTRANSFERASE"/>
    <property type="match status" value="1"/>
</dbReference>
<reference evidence="10 11" key="1">
    <citation type="submission" date="2015-12" db="EMBL/GenBank/DDBJ databases">
        <title>Haloferax profundi sp. nov. isolated from the Discovery deep brine-seawater interface in the Red Sea.</title>
        <authorList>
            <person name="Zhang G."/>
            <person name="Stingl U."/>
            <person name="Rashid M."/>
        </authorList>
    </citation>
    <scope>NUCLEOTIDE SEQUENCE [LARGE SCALE GENOMIC DNA]</scope>
    <source>
        <strain evidence="10 11">SB29</strain>
    </source>
</reference>
<dbReference type="SUPFAM" id="SSF53335">
    <property type="entry name" value="S-adenosyl-L-methionine-dependent methyltransferases"/>
    <property type="match status" value="1"/>
</dbReference>
<keyword evidence="6 9" id="KW-0949">S-adenosyl-L-methionine</keyword>
<dbReference type="NCBIfam" id="NF001453">
    <property type="entry name" value="PRK00312.1"/>
    <property type="match status" value="1"/>
</dbReference>
<evidence type="ECO:0000313" key="11">
    <source>
        <dbReference type="Proteomes" id="UP000053157"/>
    </source>
</evidence>
<keyword evidence="5 9" id="KW-0808">Transferase</keyword>
<evidence type="ECO:0000256" key="5">
    <source>
        <dbReference type="ARBA" id="ARBA00022679"/>
    </source>
</evidence>
<evidence type="ECO:0000256" key="4">
    <source>
        <dbReference type="ARBA" id="ARBA00022603"/>
    </source>
</evidence>
<dbReference type="Gene3D" id="3.40.50.150">
    <property type="entry name" value="Vaccinia Virus protein VP39"/>
    <property type="match status" value="1"/>
</dbReference>
<evidence type="ECO:0000256" key="2">
    <source>
        <dbReference type="ARBA" id="ARBA00005369"/>
    </source>
</evidence>
<dbReference type="GO" id="GO:0005737">
    <property type="term" value="C:cytoplasm"/>
    <property type="evidence" value="ECO:0007669"/>
    <property type="project" value="UniProtKB-SubCell"/>
</dbReference>
<evidence type="ECO:0000256" key="3">
    <source>
        <dbReference type="ARBA" id="ARBA00022490"/>
    </source>
</evidence>
<keyword evidence="3 9" id="KW-0963">Cytoplasm</keyword>
<dbReference type="CDD" id="cd02440">
    <property type="entry name" value="AdoMet_MTases"/>
    <property type="match status" value="1"/>
</dbReference>
<comment type="subcellular location">
    <subcellularLocation>
        <location evidence="1 9">Cytoplasm</location>
    </subcellularLocation>
</comment>
<comment type="similarity">
    <text evidence="2 9">Belongs to the methyltransferase superfamily. L-isoaspartyl/D-aspartyl protein methyltransferase family.</text>
</comment>
<evidence type="ECO:0000256" key="6">
    <source>
        <dbReference type="ARBA" id="ARBA00022691"/>
    </source>
</evidence>
<evidence type="ECO:0000256" key="9">
    <source>
        <dbReference type="HAMAP-Rule" id="MF_00090"/>
    </source>
</evidence>
<organism evidence="10 11">
    <name type="scientific">Haloferax profundi</name>
    <dbReference type="NCBI Taxonomy" id="1544718"/>
    <lineage>
        <taxon>Archaea</taxon>
        <taxon>Methanobacteriati</taxon>
        <taxon>Methanobacteriota</taxon>
        <taxon>Stenosarchaea group</taxon>
        <taxon>Halobacteria</taxon>
        <taxon>Halobacteriales</taxon>
        <taxon>Haloferacaceae</taxon>
        <taxon>Haloferax</taxon>
    </lineage>
</organism>
<keyword evidence="11" id="KW-1185">Reference proteome</keyword>
<evidence type="ECO:0000256" key="7">
    <source>
        <dbReference type="ARBA" id="ARBA00025330"/>
    </source>
</evidence>
<comment type="catalytic activity">
    <reaction evidence="8 9">
        <text>[protein]-L-isoaspartate + S-adenosyl-L-methionine = [protein]-L-isoaspartate alpha-methyl ester + S-adenosyl-L-homocysteine</text>
        <dbReference type="Rhea" id="RHEA:12705"/>
        <dbReference type="Rhea" id="RHEA-COMP:12143"/>
        <dbReference type="Rhea" id="RHEA-COMP:12144"/>
        <dbReference type="ChEBI" id="CHEBI:57856"/>
        <dbReference type="ChEBI" id="CHEBI:59789"/>
        <dbReference type="ChEBI" id="CHEBI:90596"/>
        <dbReference type="ChEBI" id="CHEBI:90598"/>
        <dbReference type="EC" id="2.1.1.77"/>
    </reaction>
</comment>
<name>A0A0W1SNW3_9EURY</name>
<dbReference type="RefSeq" id="WP_058571925.1">
    <property type="nucleotide sequence ID" value="NZ_LOPV01000150.1"/>
</dbReference>
<sequence length="223" mass="23989">MDTDDERPTRARQTLVESLRERGHIYTTRVAKAMAAVPRHEFVPDAVRDHAYADEPLDIGHGQVVTAPHLVAQMTELLELRPGQTVLEVGTGSGYHAAVLAEMVGPENVFTIERIPELADAARAALERTGYGDVTVVVADGSGGLPDHAPFDRINVTSVAPDVPGPLVDQLADDGRMVIPLGPRGGSHELVLLTKQDGRIERTNYGGVRFVPLVGAYGFAEEE</sequence>
<dbReference type="Proteomes" id="UP000053157">
    <property type="component" value="Unassembled WGS sequence"/>
</dbReference>
<dbReference type="EC" id="2.1.1.77" evidence="9"/>
<dbReference type="Pfam" id="PF01135">
    <property type="entry name" value="PCMT"/>
    <property type="match status" value="1"/>
</dbReference>
<dbReference type="EMBL" id="LOPV01000150">
    <property type="protein sequence ID" value="KTG27982.1"/>
    <property type="molecule type" value="Genomic_DNA"/>
</dbReference>
<accession>A0A0W1SNW3</accession>
<evidence type="ECO:0000256" key="1">
    <source>
        <dbReference type="ARBA" id="ARBA00004496"/>
    </source>
</evidence>